<organism evidence="3 4">
    <name type="scientific">Stephania japonica</name>
    <dbReference type="NCBI Taxonomy" id="461633"/>
    <lineage>
        <taxon>Eukaryota</taxon>
        <taxon>Viridiplantae</taxon>
        <taxon>Streptophyta</taxon>
        <taxon>Embryophyta</taxon>
        <taxon>Tracheophyta</taxon>
        <taxon>Spermatophyta</taxon>
        <taxon>Magnoliopsida</taxon>
        <taxon>Ranunculales</taxon>
        <taxon>Menispermaceae</taxon>
        <taxon>Menispermoideae</taxon>
        <taxon>Cissampelideae</taxon>
        <taxon>Stephania</taxon>
    </lineage>
</organism>
<keyword evidence="4" id="KW-1185">Reference proteome</keyword>
<feature type="domain" description="EF-hand" evidence="2">
    <location>
        <begin position="102"/>
        <end position="137"/>
    </location>
</feature>
<dbReference type="SMART" id="SM00054">
    <property type="entry name" value="EFh"/>
    <property type="match status" value="2"/>
</dbReference>
<dbReference type="Pfam" id="PF13405">
    <property type="entry name" value="EF-hand_6"/>
    <property type="match status" value="2"/>
</dbReference>
<dbReference type="PROSITE" id="PS00018">
    <property type="entry name" value="EF_HAND_1"/>
    <property type="match status" value="2"/>
</dbReference>
<dbReference type="AlphaFoldDB" id="A0AAP0ERT4"/>
<protein>
    <recommendedName>
        <fullName evidence="2">EF-hand domain-containing protein</fullName>
    </recommendedName>
</protein>
<evidence type="ECO:0000313" key="4">
    <source>
        <dbReference type="Proteomes" id="UP001417504"/>
    </source>
</evidence>
<comment type="caution">
    <text evidence="3">The sequence shown here is derived from an EMBL/GenBank/DDBJ whole genome shotgun (WGS) entry which is preliminary data.</text>
</comment>
<dbReference type="SUPFAM" id="SSF47473">
    <property type="entry name" value="EF-hand"/>
    <property type="match status" value="1"/>
</dbReference>
<dbReference type="InterPro" id="IPR018247">
    <property type="entry name" value="EF_Hand_1_Ca_BS"/>
</dbReference>
<dbReference type="GO" id="GO:0005509">
    <property type="term" value="F:calcium ion binding"/>
    <property type="evidence" value="ECO:0007669"/>
    <property type="project" value="InterPro"/>
</dbReference>
<evidence type="ECO:0000259" key="2">
    <source>
        <dbReference type="PROSITE" id="PS50222"/>
    </source>
</evidence>
<dbReference type="EMBL" id="JBBNAE010000009">
    <property type="protein sequence ID" value="KAK9097115.1"/>
    <property type="molecule type" value="Genomic_DNA"/>
</dbReference>
<keyword evidence="1" id="KW-0106">Calcium</keyword>
<gene>
    <name evidence="3" type="ORF">Sjap_022612</name>
</gene>
<dbReference type="Proteomes" id="UP001417504">
    <property type="component" value="Unassembled WGS sequence"/>
</dbReference>
<feature type="domain" description="EF-hand" evidence="2">
    <location>
        <begin position="36"/>
        <end position="71"/>
    </location>
</feature>
<evidence type="ECO:0000313" key="3">
    <source>
        <dbReference type="EMBL" id="KAK9097115.1"/>
    </source>
</evidence>
<dbReference type="Gene3D" id="1.10.238.10">
    <property type="entry name" value="EF-hand"/>
    <property type="match status" value="2"/>
</dbReference>
<dbReference type="PANTHER" id="PTHR46824">
    <property type="entry name" value="CALCIUM-BINDING PROTEIN CML48-RELATED"/>
    <property type="match status" value="1"/>
</dbReference>
<dbReference type="InterPro" id="IPR044590">
    <property type="entry name" value="CML48/49/50"/>
</dbReference>
<sequence length="206" mass="22915">MAGIVASPNPAPFGSVFPGSNANPFASLLPSSFPTGTPQHIVDAFRYSDKDGNGFIDDQELKAVLSTCNHGFSLRTVHLLMYSFTATNTRLMGPKEFTQMFTSLQQWRDVFEKHDRDRNGKIEFHELQQTFQTLGLNVPTAVLNLLLLKYDRSGKSLALDYDKFIECCITVKGLTNKFKENESAATGLATFNYESFLLSVLPFVVA</sequence>
<accession>A0AAP0ERT4</accession>
<dbReference type="InterPro" id="IPR011992">
    <property type="entry name" value="EF-hand-dom_pair"/>
</dbReference>
<proteinExistence type="predicted"/>
<reference evidence="3 4" key="1">
    <citation type="submission" date="2024-01" db="EMBL/GenBank/DDBJ databases">
        <title>Genome assemblies of Stephania.</title>
        <authorList>
            <person name="Yang L."/>
        </authorList>
    </citation>
    <scope>NUCLEOTIDE SEQUENCE [LARGE SCALE GENOMIC DNA]</scope>
    <source>
        <strain evidence="3">QJT</strain>
        <tissue evidence="3">Leaf</tissue>
    </source>
</reference>
<dbReference type="PROSITE" id="PS50222">
    <property type="entry name" value="EF_HAND_2"/>
    <property type="match status" value="2"/>
</dbReference>
<name>A0AAP0ERT4_9MAGN</name>
<dbReference type="PANTHER" id="PTHR46824:SF1">
    <property type="entry name" value="CALCIUM-BINDING PROTEIN CML49-RELATED"/>
    <property type="match status" value="1"/>
</dbReference>
<evidence type="ECO:0000256" key="1">
    <source>
        <dbReference type="ARBA" id="ARBA00022837"/>
    </source>
</evidence>
<dbReference type="InterPro" id="IPR002048">
    <property type="entry name" value="EF_hand_dom"/>
</dbReference>